<feature type="domain" description="VWFA" evidence="1">
    <location>
        <begin position="344"/>
        <end position="453"/>
    </location>
</feature>
<accession>A0A9X3MRH6</accession>
<dbReference type="Gene3D" id="2.150.10.10">
    <property type="entry name" value="Serralysin-like metalloprotease, C-terminal"/>
    <property type="match status" value="1"/>
</dbReference>
<keyword evidence="3" id="KW-1185">Reference proteome</keyword>
<evidence type="ECO:0000313" key="3">
    <source>
        <dbReference type="Proteomes" id="UP001149140"/>
    </source>
</evidence>
<proteinExistence type="predicted"/>
<protein>
    <recommendedName>
        <fullName evidence="1">VWFA domain-containing protein</fullName>
    </recommendedName>
</protein>
<dbReference type="InterPro" id="IPR002035">
    <property type="entry name" value="VWF_A"/>
</dbReference>
<comment type="caution">
    <text evidence="2">The sequence shown here is derived from an EMBL/GenBank/DDBJ whole genome shotgun (WGS) entry which is preliminary data.</text>
</comment>
<reference evidence="2" key="1">
    <citation type="submission" date="2022-10" db="EMBL/GenBank/DDBJ databases">
        <title>The WGS of Solirubrobacter ginsenosidimutans DSM 21036.</title>
        <authorList>
            <person name="Jiang Z."/>
        </authorList>
    </citation>
    <scope>NUCLEOTIDE SEQUENCE</scope>
    <source>
        <strain evidence="2">DSM 21036</strain>
    </source>
</reference>
<name>A0A9X3MRH6_9ACTN</name>
<dbReference type="EMBL" id="JAPDOD010000010">
    <property type="protein sequence ID" value="MDA0161269.1"/>
    <property type="molecule type" value="Genomic_DNA"/>
</dbReference>
<organism evidence="2 3">
    <name type="scientific">Solirubrobacter ginsenosidimutans</name>
    <dbReference type="NCBI Taxonomy" id="490573"/>
    <lineage>
        <taxon>Bacteria</taxon>
        <taxon>Bacillati</taxon>
        <taxon>Actinomycetota</taxon>
        <taxon>Thermoleophilia</taxon>
        <taxon>Solirubrobacterales</taxon>
        <taxon>Solirubrobacteraceae</taxon>
        <taxon>Solirubrobacter</taxon>
    </lineage>
</organism>
<dbReference type="CDD" id="cd00198">
    <property type="entry name" value="vWFA"/>
    <property type="match status" value="1"/>
</dbReference>
<dbReference type="SUPFAM" id="SSF53300">
    <property type="entry name" value="vWA-like"/>
    <property type="match status" value="1"/>
</dbReference>
<dbReference type="InterPro" id="IPR036465">
    <property type="entry name" value="vWFA_dom_sf"/>
</dbReference>
<dbReference type="RefSeq" id="WP_270040466.1">
    <property type="nucleotide sequence ID" value="NZ_JAPDOD010000010.1"/>
</dbReference>
<sequence>MPVRASLARNAAVAIAAIAASLVVTSAVRGYGTLTSGGERAEHQRITRAALACPGATEVACFEPSSILSLAGGGTAGAVAAPDLDELTTATAHCHDADFVPGGYPRTRLDATASLHACREYARQRFLAAVAAADELLDSEGRIIPSEVALSTPCDFAAPAPTRAKCDVLEHLGRALHATQDFYAHSNWTDEPHAPPQNVNNPVGLNQTVPADVMSLRSSAPAAIPDALTTGCEITTQTDPSFACQGRVRHTTSMPYMGLNKDRGLINPSTGSTSDPTTDRGQVGDNFGRAVTAAIADTQRQWKELAEVLISPPPEGYGARQGKLMICALRRDDPVAACSGRRIAIVIDSSGSNLDTDPANLRIAAGQELNQRLIPASDSTSGSQPDLSAVVDFDNAVRLVSPLADPPLASFAGIDSSGGTDIGAGVNQAIAELTKDPALPANERSGIVVLTDGLDNGNSLLTALDHAATLGIRVNFGFLSPPGVPVNPGRARAAQAQFTPSPELVAAIAATGGTYSRIFSAESQRTFIDLVLQTGLTDLDDPNGARSGGPLELGVTSAGVTGRKGDVITHQYTTRPWRLVTLTVRALSQQPLQLSVRDVRSGRALDSEATGTDDAAAFRTRSLGGDLDVDVTAVQGAGAYELSVQEEGKDLLGTPGRDQLRCGSEPTYVEAGNGDDAVTCGPAPDSLLGGRGADRLRAGAGDDLVIIHRSDLLLGTEQVDGGDGNDTALFLYERPPGVRCSKGTTSIVRLSRRAAFRLRSIEKVLFAYRPCSAPRIVAVKPPRADAPPIPAPTPGKPPKPRLRVTYNVHRPATVRAIVNVSRATSVVVGGHVNITGLRVVTLTSARRQTEGRATLSLSLRVPPGAVRNALRRGVRARLTVAAVTVGSGGSFRKTTLRIAVSGRSAASGTR</sequence>
<dbReference type="Gene3D" id="3.40.50.410">
    <property type="entry name" value="von Willebrand factor, type A domain"/>
    <property type="match status" value="1"/>
</dbReference>
<dbReference type="SUPFAM" id="SSF51120">
    <property type="entry name" value="beta-Roll"/>
    <property type="match status" value="1"/>
</dbReference>
<dbReference type="Pfam" id="PF13519">
    <property type="entry name" value="VWA_2"/>
    <property type="match status" value="1"/>
</dbReference>
<gene>
    <name evidence="2" type="ORF">OM076_13410</name>
</gene>
<dbReference type="InterPro" id="IPR011049">
    <property type="entry name" value="Serralysin-like_metalloprot_C"/>
</dbReference>
<evidence type="ECO:0000313" key="2">
    <source>
        <dbReference type="EMBL" id="MDA0161269.1"/>
    </source>
</evidence>
<dbReference type="AlphaFoldDB" id="A0A9X3MRH6"/>
<evidence type="ECO:0000259" key="1">
    <source>
        <dbReference type="Pfam" id="PF13519"/>
    </source>
</evidence>
<dbReference type="Proteomes" id="UP001149140">
    <property type="component" value="Unassembled WGS sequence"/>
</dbReference>